<organism evidence="2 3">
    <name type="scientific">Escherichia coli</name>
    <dbReference type="NCBI Taxonomy" id="562"/>
    <lineage>
        <taxon>Bacteria</taxon>
        <taxon>Pseudomonadati</taxon>
        <taxon>Pseudomonadota</taxon>
        <taxon>Gammaproteobacteria</taxon>
        <taxon>Enterobacterales</taxon>
        <taxon>Enterobacteriaceae</taxon>
        <taxon>Escherichia</taxon>
    </lineage>
</organism>
<reference evidence="2 3" key="1">
    <citation type="submission" date="2018-04" db="EMBL/GenBank/DDBJ databases">
        <title>Large scale genomics of bovine and human commensal E. coli to reveal the emerging process of EHEC.</title>
        <authorList>
            <person name="Arimizu Y."/>
            <person name="Ogura Y."/>
        </authorList>
    </citation>
    <scope>NUCLEOTIDE SEQUENCE [LARGE SCALE GENOMIC DNA]</scope>
    <source>
        <strain evidence="2 3">KK-P061</strain>
    </source>
</reference>
<protein>
    <recommendedName>
        <fullName evidence="1">DUF5405 domain-containing protein</fullName>
    </recommendedName>
</protein>
<proteinExistence type="predicted"/>
<name>A0A4D2MK58_ECOLX</name>
<dbReference type="EMBL" id="BFXY01000139">
    <property type="protein sequence ID" value="GDH58334.1"/>
    <property type="molecule type" value="Genomic_DNA"/>
</dbReference>
<evidence type="ECO:0000313" key="2">
    <source>
        <dbReference type="EMBL" id="GDH58334.1"/>
    </source>
</evidence>
<evidence type="ECO:0000313" key="3">
    <source>
        <dbReference type="Proteomes" id="UP000303027"/>
    </source>
</evidence>
<sequence>MSVLKSVILNGWLKVAVLKNGDLSLSDLKSDKESGLMVGSVIAIYSNELNLFSDVVDLIVKRAIYRKKITTTDELIKFMAEQFTYCACELKKLNRKGGK</sequence>
<evidence type="ECO:0000259" key="1">
    <source>
        <dbReference type="Pfam" id="PF17399"/>
    </source>
</evidence>
<comment type="caution">
    <text evidence="2">The sequence shown here is derived from an EMBL/GenBank/DDBJ whole genome shotgun (WGS) entry which is preliminary data.</text>
</comment>
<dbReference type="Pfam" id="PF17399">
    <property type="entry name" value="DUF5405"/>
    <property type="match status" value="1"/>
</dbReference>
<dbReference type="AlphaFoldDB" id="A0A4D2MK58"/>
<dbReference type="InterPro" id="IPR035404">
    <property type="entry name" value="DUF5405"/>
</dbReference>
<accession>A0A4D2MK58</accession>
<gene>
    <name evidence="2" type="ORF">BvCmsKKP061_04345</name>
</gene>
<feature type="domain" description="DUF5405" evidence="1">
    <location>
        <begin position="13"/>
        <end position="94"/>
    </location>
</feature>
<dbReference type="RefSeq" id="WP_040090138.1">
    <property type="nucleotide sequence ID" value="NZ_BFXY01000139.1"/>
</dbReference>
<dbReference type="Proteomes" id="UP000303027">
    <property type="component" value="Unassembled WGS sequence"/>
</dbReference>